<gene>
    <name evidence="1" type="ORF">QBC46DRAFT_368733</name>
</gene>
<proteinExistence type="predicted"/>
<name>A0AAN6MV81_9PEZI</name>
<evidence type="ECO:0000313" key="2">
    <source>
        <dbReference type="Proteomes" id="UP001303473"/>
    </source>
</evidence>
<sequence length="230" mass="26062">MALPLHIPYCIHTPAHPFHLPPLDKPVRIQIEGPLVSIQRLLPEVPWHVDVCEPIFPQPAGPELAKLACRAIYGQDVRPHVENDLIVRDEYLGWQLTIIRAPTSEIDYYGVTFDHLIDEDEGEYANTYLSFTVDPAEYIGKKVLAVPRCCQKRKGTTDRSRVNGSVTQKDLIRQGFDKEVMMKLLIAYGIYSTKIPEKRFDKVPEPRTGMATRSDNDAKAIMHVGCETGR</sequence>
<evidence type="ECO:0000313" key="1">
    <source>
        <dbReference type="EMBL" id="KAK3933461.1"/>
    </source>
</evidence>
<comment type="caution">
    <text evidence="1">The sequence shown here is derived from an EMBL/GenBank/DDBJ whole genome shotgun (WGS) entry which is preliminary data.</text>
</comment>
<dbReference type="AlphaFoldDB" id="A0AAN6MV81"/>
<keyword evidence="2" id="KW-1185">Reference proteome</keyword>
<accession>A0AAN6MV81</accession>
<organism evidence="1 2">
    <name type="scientific">Diplogelasinospora grovesii</name>
    <dbReference type="NCBI Taxonomy" id="303347"/>
    <lineage>
        <taxon>Eukaryota</taxon>
        <taxon>Fungi</taxon>
        <taxon>Dikarya</taxon>
        <taxon>Ascomycota</taxon>
        <taxon>Pezizomycotina</taxon>
        <taxon>Sordariomycetes</taxon>
        <taxon>Sordariomycetidae</taxon>
        <taxon>Sordariales</taxon>
        <taxon>Diplogelasinosporaceae</taxon>
        <taxon>Diplogelasinospora</taxon>
    </lineage>
</organism>
<protein>
    <submittedName>
        <fullName evidence="1">Uncharacterized protein</fullName>
    </submittedName>
</protein>
<dbReference type="Proteomes" id="UP001303473">
    <property type="component" value="Unassembled WGS sequence"/>
</dbReference>
<dbReference type="EMBL" id="MU854219">
    <property type="protein sequence ID" value="KAK3933461.1"/>
    <property type="molecule type" value="Genomic_DNA"/>
</dbReference>
<reference evidence="2" key="1">
    <citation type="journal article" date="2023" name="Mol. Phylogenet. Evol.">
        <title>Genome-scale phylogeny and comparative genomics of the fungal order Sordariales.</title>
        <authorList>
            <person name="Hensen N."/>
            <person name="Bonometti L."/>
            <person name="Westerberg I."/>
            <person name="Brannstrom I.O."/>
            <person name="Guillou S."/>
            <person name="Cros-Aarteil S."/>
            <person name="Calhoun S."/>
            <person name="Haridas S."/>
            <person name="Kuo A."/>
            <person name="Mondo S."/>
            <person name="Pangilinan J."/>
            <person name="Riley R."/>
            <person name="LaButti K."/>
            <person name="Andreopoulos B."/>
            <person name="Lipzen A."/>
            <person name="Chen C."/>
            <person name="Yan M."/>
            <person name="Daum C."/>
            <person name="Ng V."/>
            <person name="Clum A."/>
            <person name="Steindorff A."/>
            <person name="Ohm R.A."/>
            <person name="Martin F."/>
            <person name="Silar P."/>
            <person name="Natvig D.O."/>
            <person name="Lalanne C."/>
            <person name="Gautier V."/>
            <person name="Ament-Velasquez S.L."/>
            <person name="Kruys A."/>
            <person name="Hutchinson M.I."/>
            <person name="Powell A.J."/>
            <person name="Barry K."/>
            <person name="Miller A.N."/>
            <person name="Grigoriev I.V."/>
            <person name="Debuchy R."/>
            <person name="Gladieux P."/>
            <person name="Hiltunen Thoren M."/>
            <person name="Johannesson H."/>
        </authorList>
    </citation>
    <scope>NUCLEOTIDE SEQUENCE [LARGE SCALE GENOMIC DNA]</scope>
    <source>
        <strain evidence="2">CBS 340.73</strain>
    </source>
</reference>